<evidence type="ECO:0000256" key="3">
    <source>
        <dbReference type="ARBA" id="ARBA00023125"/>
    </source>
</evidence>
<protein>
    <submittedName>
        <fullName evidence="7">RNA-binding S4 domain-containing protein</fullName>
    </submittedName>
</protein>
<dbReference type="Pfam" id="PF01479">
    <property type="entry name" value="S4"/>
    <property type="match status" value="1"/>
</dbReference>
<organism evidence="7 8">
    <name type="scientific">Taishania pollutisoli</name>
    <dbReference type="NCBI Taxonomy" id="2766479"/>
    <lineage>
        <taxon>Bacteria</taxon>
        <taxon>Pseudomonadati</taxon>
        <taxon>Bacteroidota</taxon>
        <taxon>Flavobacteriia</taxon>
        <taxon>Flavobacteriales</taxon>
        <taxon>Crocinitomicaceae</taxon>
        <taxon>Taishania</taxon>
    </lineage>
</organism>
<dbReference type="GO" id="GO:0003677">
    <property type="term" value="F:DNA binding"/>
    <property type="evidence" value="ECO:0007669"/>
    <property type="project" value="UniProtKB-KW"/>
</dbReference>
<dbReference type="Gene3D" id="3.10.290.10">
    <property type="entry name" value="RNA-binding S4 domain"/>
    <property type="match status" value="1"/>
</dbReference>
<proteinExistence type="inferred from homology"/>
<evidence type="ECO:0000256" key="4">
    <source>
        <dbReference type="PROSITE-ProRule" id="PRU00182"/>
    </source>
</evidence>
<dbReference type="GO" id="GO:0003727">
    <property type="term" value="F:single-stranded RNA binding"/>
    <property type="evidence" value="ECO:0007669"/>
    <property type="project" value="InterPro"/>
</dbReference>
<evidence type="ECO:0000256" key="1">
    <source>
        <dbReference type="ARBA" id="ARBA00008396"/>
    </source>
</evidence>
<reference evidence="7" key="1">
    <citation type="submission" date="2020-09" db="EMBL/GenBank/DDBJ databases">
        <title>Taishania pollutisoli gen. nov., sp. nov., Isolated from Tetrabromobisphenol A-Contaminated Soil.</title>
        <authorList>
            <person name="Chen Q."/>
        </authorList>
    </citation>
    <scope>NUCLEOTIDE SEQUENCE</scope>
    <source>
        <strain evidence="7">CZZ-1</strain>
    </source>
</reference>
<feature type="domain" description="RNA-binding S4" evidence="6">
    <location>
        <begin position="3"/>
        <end position="61"/>
    </location>
</feature>
<dbReference type="RefSeq" id="WP_163490467.1">
    <property type="nucleotide sequence ID" value="NZ_JACVEL010000001.1"/>
</dbReference>
<evidence type="ECO:0000259" key="6">
    <source>
        <dbReference type="SMART" id="SM00363"/>
    </source>
</evidence>
<name>A0A8J6TSH2_9FLAO</name>
<evidence type="ECO:0000256" key="2">
    <source>
        <dbReference type="ARBA" id="ARBA00022884"/>
    </source>
</evidence>
<dbReference type="SMART" id="SM00363">
    <property type="entry name" value="S4"/>
    <property type="match status" value="1"/>
</dbReference>
<evidence type="ECO:0000313" key="8">
    <source>
        <dbReference type="Proteomes" id="UP000652681"/>
    </source>
</evidence>
<keyword evidence="2 4" id="KW-0694">RNA-binding</keyword>
<dbReference type="Proteomes" id="UP000652681">
    <property type="component" value="Unassembled WGS sequence"/>
</dbReference>
<keyword evidence="8" id="KW-1185">Reference proteome</keyword>
<feature type="region of interest" description="Disordered" evidence="5">
    <location>
        <begin position="103"/>
        <end position="124"/>
    </location>
</feature>
<dbReference type="GO" id="GO:0043023">
    <property type="term" value="F:ribosomal large subunit binding"/>
    <property type="evidence" value="ECO:0007669"/>
    <property type="project" value="InterPro"/>
</dbReference>
<dbReference type="EMBL" id="JACVEL010000001">
    <property type="protein sequence ID" value="MBC9811274.1"/>
    <property type="molecule type" value="Genomic_DNA"/>
</dbReference>
<dbReference type="PROSITE" id="PS50889">
    <property type="entry name" value="S4"/>
    <property type="match status" value="1"/>
</dbReference>
<evidence type="ECO:0000313" key="7">
    <source>
        <dbReference type="EMBL" id="MBC9811274.1"/>
    </source>
</evidence>
<dbReference type="InterPro" id="IPR002942">
    <property type="entry name" value="S4_RNA-bd"/>
</dbReference>
<gene>
    <name evidence="7" type="ORF">H9Y05_02185</name>
</gene>
<dbReference type="PIRSF" id="PIRSF016821">
    <property type="entry name" value="HSP15"/>
    <property type="match status" value="1"/>
</dbReference>
<dbReference type="InterPro" id="IPR036986">
    <property type="entry name" value="S4_RNA-bd_sf"/>
</dbReference>
<comment type="caution">
    <text evidence="7">The sequence shown here is derived from an EMBL/GenBank/DDBJ whole genome shotgun (WGS) entry which is preliminary data.</text>
</comment>
<keyword evidence="3" id="KW-0238">DNA-binding</keyword>
<dbReference type="CDD" id="cd00165">
    <property type="entry name" value="S4"/>
    <property type="match status" value="1"/>
</dbReference>
<dbReference type="AlphaFoldDB" id="A0A8J6TSH2"/>
<dbReference type="GO" id="GO:0034605">
    <property type="term" value="P:cellular response to heat"/>
    <property type="evidence" value="ECO:0007669"/>
    <property type="project" value="InterPro"/>
</dbReference>
<dbReference type="SUPFAM" id="SSF55174">
    <property type="entry name" value="Alpha-L RNA-binding motif"/>
    <property type="match status" value="1"/>
</dbReference>
<evidence type="ECO:0000256" key="5">
    <source>
        <dbReference type="SAM" id="MobiDB-lite"/>
    </source>
</evidence>
<sequence length="124" mass="14246">MSSRIDKYLWCVRLSKTRSIATELISKGKVKLNGELIKPSREVKPGDIISIQKNTATFSYKIVQLLPNRVGAKLVTDYLEDITDPVEIEKYKAYQLAQSSYREFGSGKPSKKDRRDISDFLEDW</sequence>
<accession>A0A8J6TSH2</accession>
<dbReference type="InterPro" id="IPR025708">
    <property type="entry name" value="HSP15"/>
</dbReference>
<comment type="similarity">
    <text evidence="1">Belongs to the HSP15 family.</text>
</comment>